<protein>
    <recommendedName>
        <fullName evidence="2">J domain-containing protein</fullName>
    </recommendedName>
</protein>
<name>A0ABQ8F380_9FUNG</name>
<sequence length="574" mass="63374">MLVTSAGIDPLNMHDNNHSDSYSSDVCMVDAVKVPPSAEEVKTKANDLFKACKYSESILLYSQAIDLSPTTATYYSNRAAAYLMVNSFSESLADCIQAIHIEPDFTKAHFRAAKCQVHLGRLSEALEHIKNADKSGNASVKRKVADHAEAVNKEMREIRALETHIQACIDSLASGDFKKALTSVEIAMTLVDPSLRSTGAMTSVSNVDSGKMLKICIKWQMYRAQALVGCWDLDEAVTIAHSILFKNSRNSEALVLRARTMHLLDSHPATTIVQYLSQALTFDPDNKDARSLFKHIKAVEAIKQEGNDAFSKSNWADALSHYENYLVEDVNGGVIKAKVLSNRANVLSKLGKHTEASTDASKAITLLENICFPKVNFGVTPGAISNEDRAASILSALFYKLYLRRAEAFMKLEQYEDAVRDYECAATIKPKDQGVNQAVRNAKRLLALSKRKDYYKSLGCSRDASDSEIKKSYRKLALQFHPDKQIGLSDEERAIAETKFKEIAEAYTVLSDPQKKRRFDAGMDVDGASASDRHDHGGFGHHSASMDDLFSRFSHSGGFQSSQFGGSSFSFHTS</sequence>
<dbReference type="Pfam" id="PF00226">
    <property type="entry name" value="DnaJ"/>
    <property type="match status" value="1"/>
</dbReference>
<evidence type="ECO:0000313" key="4">
    <source>
        <dbReference type="Proteomes" id="UP001648503"/>
    </source>
</evidence>
<dbReference type="EMBL" id="JAFCIX010000412">
    <property type="protein sequence ID" value="KAH6591330.1"/>
    <property type="molecule type" value="Genomic_DNA"/>
</dbReference>
<dbReference type="InterPro" id="IPR011990">
    <property type="entry name" value="TPR-like_helical_dom_sf"/>
</dbReference>
<evidence type="ECO:0000259" key="2">
    <source>
        <dbReference type="PROSITE" id="PS50076"/>
    </source>
</evidence>
<feature type="repeat" description="TPR" evidence="1">
    <location>
        <begin position="399"/>
        <end position="432"/>
    </location>
</feature>
<accession>A0ABQ8F380</accession>
<reference evidence="3 4" key="1">
    <citation type="submission" date="2021-02" db="EMBL/GenBank/DDBJ databases">
        <title>Variation within the Batrachochytrium salamandrivorans European outbreak.</title>
        <authorList>
            <person name="Kelly M."/>
            <person name="Pasmans F."/>
            <person name="Shea T.P."/>
            <person name="Munoz J.F."/>
            <person name="Carranza S."/>
            <person name="Cuomo C.A."/>
            <person name="Martel A."/>
        </authorList>
    </citation>
    <scope>NUCLEOTIDE SEQUENCE [LARGE SCALE GENOMIC DNA]</scope>
    <source>
        <strain evidence="3 4">AMFP18/2</strain>
    </source>
</reference>
<dbReference type="SUPFAM" id="SSF46565">
    <property type="entry name" value="Chaperone J-domain"/>
    <property type="match status" value="1"/>
</dbReference>
<dbReference type="InterPro" id="IPR052758">
    <property type="entry name" value="SRC_co-chaperone"/>
</dbReference>
<keyword evidence="4" id="KW-1185">Reference proteome</keyword>
<evidence type="ECO:0000256" key="1">
    <source>
        <dbReference type="PROSITE-ProRule" id="PRU00339"/>
    </source>
</evidence>
<dbReference type="InterPro" id="IPR019734">
    <property type="entry name" value="TPR_rpt"/>
</dbReference>
<dbReference type="SMART" id="SM00271">
    <property type="entry name" value="DnaJ"/>
    <property type="match status" value="1"/>
</dbReference>
<dbReference type="SMART" id="SM00028">
    <property type="entry name" value="TPR"/>
    <property type="match status" value="5"/>
</dbReference>
<dbReference type="SUPFAM" id="SSF48452">
    <property type="entry name" value="TPR-like"/>
    <property type="match status" value="2"/>
</dbReference>
<dbReference type="PROSITE" id="PS50005">
    <property type="entry name" value="TPR"/>
    <property type="match status" value="1"/>
</dbReference>
<dbReference type="Gene3D" id="1.25.40.10">
    <property type="entry name" value="Tetratricopeptide repeat domain"/>
    <property type="match status" value="1"/>
</dbReference>
<dbReference type="Pfam" id="PF13181">
    <property type="entry name" value="TPR_8"/>
    <property type="match status" value="1"/>
</dbReference>
<gene>
    <name evidence="3" type="ORF">BASA50_008774</name>
</gene>
<dbReference type="PRINTS" id="PR00625">
    <property type="entry name" value="JDOMAIN"/>
</dbReference>
<dbReference type="Pfam" id="PF13414">
    <property type="entry name" value="TPR_11"/>
    <property type="match status" value="1"/>
</dbReference>
<comment type="caution">
    <text evidence="3">The sequence shown here is derived from an EMBL/GenBank/DDBJ whole genome shotgun (WGS) entry which is preliminary data.</text>
</comment>
<dbReference type="PANTHER" id="PTHR44200:SF1">
    <property type="entry name" value="DNAJ HOMOLOG SUBFAMILY C MEMBER 7"/>
    <property type="match status" value="1"/>
</dbReference>
<dbReference type="Proteomes" id="UP001648503">
    <property type="component" value="Unassembled WGS sequence"/>
</dbReference>
<evidence type="ECO:0000313" key="3">
    <source>
        <dbReference type="EMBL" id="KAH6591330.1"/>
    </source>
</evidence>
<keyword evidence="1" id="KW-0802">TPR repeat</keyword>
<dbReference type="CDD" id="cd06257">
    <property type="entry name" value="DnaJ"/>
    <property type="match status" value="1"/>
</dbReference>
<dbReference type="Gene3D" id="1.10.287.110">
    <property type="entry name" value="DnaJ domain"/>
    <property type="match status" value="1"/>
</dbReference>
<organism evidence="3 4">
    <name type="scientific">Batrachochytrium salamandrivorans</name>
    <dbReference type="NCBI Taxonomy" id="1357716"/>
    <lineage>
        <taxon>Eukaryota</taxon>
        <taxon>Fungi</taxon>
        <taxon>Fungi incertae sedis</taxon>
        <taxon>Chytridiomycota</taxon>
        <taxon>Chytridiomycota incertae sedis</taxon>
        <taxon>Chytridiomycetes</taxon>
        <taxon>Rhizophydiales</taxon>
        <taxon>Rhizophydiales incertae sedis</taxon>
        <taxon>Batrachochytrium</taxon>
    </lineage>
</organism>
<dbReference type="PANTHER" id="PTHR44200">
    <property type="entry name" value="DNAJ HOMOLOG SUBFAMILY C MEMBER 7"/>
    <property type="match status" value="1"/>
</dbReference>
<dbReference type="PROSITE" id="PS50076">
    <property type="entry name" value="DNAJ_2"/>
    <property type="match status" value="1"/>
</dbReference>
<proteinExistence type="predicted"/>
<dbReference type="InterPro" id="IPR001623">
    <property type="entry name" value="DnaJ_domain"/>
</dbReference>
<feature type="domain" description="J" evidence="2">
    <location>
        <begin position="453"/>
        <end position="523"/>
    </location>
</feature>
<dbReference type="InterPro" id="IPR036869">
    <property type="entry name" value="J_dom_sf"/>
</dbReference>